<dbReference type="RefSeq" id="WP_260001996.1">
    <property type="nucleotide sequence ID" value="NZ_CP081078.1"/>
</dbReference>
<proteinExistence type="predicted"/>
<name>A0ABY5WUQ1_LEICA</name>
<dbReference type="EMBL" id="CP081078">
    <property type="protein sequence ID" value="UWQ58054.1"/>
    <property type="molecule type" value="Genomic_DNA"/>
</dbReference>
<gene>
    <name evidence="3" type="ORF">K3722_16440</name>
</gene>
<protein>
    <submittedName>
        <fullName evidence="3">Uncharacterized protein</fullName>
    </submittedName>
</protein>
<feature type="coiled-coil region" evidence="1">
    <location>
        <begin position="156"/>
        <end position="183"/>
    </location>
</feature>
<evidence type="ECO:0000256" key="2">
    <source>
        <dbReference type="SAM" id="MobiDB-lite"/>
    </source>
</evidence>
<evidence type="ECO:0000256" key="1">
    <source>
        <dbReference type="SAM" id="Coils"/>
    </source>
</evidence>
<evidence type="ECO:0000313" key="4">
    <source>
        <dbReference type="Proteomes" id="UP001058184"/>
    </source>
</evidence>
<sequence>MGLEVVNLSWMDLRARILADDSGHRISVLAVQPGCNRLEIIATTDGRMKFDLGWISMPRVGARLFMPVSTEPVEPVLMMASAPIYFYWDSLQKAAESEENGTWTPLMPNLASILNVTPAEFSLLDGQMRASVDVSVRHVAAPIDPEARAAAHAAVEAEERQAIAAAQEAIARLLEQAREENRCQEVKPGLRVLIGDIEIGPNNELIKFLQNAWEDITKGPGPNNEIVKLLDGAGNTFHQAEAIRRGLMEGALDDAGKVLAYGSDEFNKWKDKLNPGIPIPDLPDIPIPKPPSIPLPKPSGIPLPSVPKVKW</sequence>
<keyword evidence="1" id="KW-0175">Coiled coil</keyword>
<accession>A0ABY5WUQ1</accession>
<feature type="compositionally biased region" description="Pro residues" evidence="2">
    <location>
        <begin position="280"/>
        <end position="305"/>
    </location>
</feature>
<reference evidence="3" key="1">
    <citation type="submission" date="2021-08" db="EMBL/GenBank/DDBJ databases">
        <authorList>
            <person name="Nwanade C."/>
            <person name="Wang M."/>
            <person name="Masoudi A."/>
            <person name="Yu Z."/>
            <person name="Liu J."/>
        </authorList>
    </citation>
    <scope>NUCLEOTIDE SEQUENCE</scope>
    <source>
        <strain evidence="3">S141</strain>
    </source>
</reference>
<feature type="region of interest" description="Disordered" evidence="2">
    <location>
        <begin position="280"/>
        <end position="311"/>
    </location>
</feature>
<keyword evidence="4" id="KW-1185">Reference proteome</keyword>
<dbReference type="Proteomes" id="UP001058184">
    <property type="component" value="Chromosome"/>
</dbReference>
<evidence type="ECO:0000313" key="3">
    <source>
        <dbReference type="EMBL" id="UWQ58054.1"/>
    </source>
</evidence>
<organism evidence="3 4">
    <name type="scientific">Leisingera caerulea</name>
    <name type="common">Phaeobacter caeruleus</name>
    <dbReference type="NCBI Taxonomy" id="506591"/>
    <lineage>
        <taxon>Bacteria</taxon>
        <taxon>Pseudomonadati</taxon>
        <taxon>Pseudomonadota</taxon>
        <taxon>Alphaproteobacteria</taxon>
        <taxon>Rhodobacterales</taxon>
        <taxon>Roseobacteraceae</taxon>
        <taxon>Leisingera</taxon>
    </lineage>
</organism>